<dbReference type="AlphaFoldDB" id="A0A166JAQ4"/>
<dbReference type="Proteomes" id="UP000076798">
    <property type="component" value="Unassembled WGS sequence"/>
</dbReference>
<proteinExistence type="predicted"/>
<dbReference type="EMBL" id="KV428004">
    <property type="protein sequence ID" value="KZT44546.1"/>
    <property type="molecule type" value="Genomic_DNA"/>
</dbReference>
<dbReference type="STRING" id="1314776.A0A166JAQ4"/>
<evidence type="ECO:0000313" key="1">
    <source>
        <dbReference type="EMBL" id="KZT44546.1"/>
    </source>
</evidence>
<sequence length="119" mass="13425">MTDVLRYLSREQRKSDILWKQERIDEACAGLNYLVKIDEKGLFRWARANLLVDTDSTRWVDAGHGKGIISVADSPDGEGKTYVRRTSFEEDGGTPSMSLAIVGALPHFDPIWIELTSRN</sequence>
<organism evidence="1 2">
    <name type="scientific">Sistotremastrum suecicum HHB10207 ss-3</name>
    <dbReference type="NCBI Taxonomy" id="1314776"/>
    <lineage>
        <taxon>Eukaryota</taxon>
        <taxon>Fungi</taxon>
        <taxon>Dikarya</taxon>
        <taxon>Basidiomycota</taxon>
        <taxon>Agaricomycotina</taxon>
        <taxon>Agaricomycetes</taxon>
        <taxon>Sistotremastrales</taxon>
        <taxon>Sistotremastraceae</taxon>
        <taxon>Sistotremastrum</taxon>
    </lineage>
</organism>
<keyword evidence="2" id="KW-1185">Reference proteome</keyword>
<dbReference type="OrthoDB" id="7344096at2759"/>
<reference evidence="1 2" key="1">
    <citation type="journal article" date="2016" name="Mol. Biol. Evol.">
        <title>Comparative Genomics of Early-Diverging Mushroom-Forming Fungi Provides Insights into the Origins of Lignocellulose Decay Capabilities.</title>
        <authorList>
            <person name="Nagy L.G."/>
            <person name="Riley R."/>
            <person name="Tritt A."/>
            <person name="Adam C."/>
            <person name="Daum C."/>
            <person name="Floudas D."/>
            <person name="Sun H."/>
            <person name="Yadav J.S."/>
            <person name="Pangilinan J."/>
            <person name="Larsson K.H."/>
            <person name="Matsuura K."/>
            <person name="Barry K."/>
            <person name="Labutti K."/>
            <person name="Kuo R."/>
            <person name="Ohm R.A."/>
            <person name="Bhattacharya S.S."/>
            <person name="Shirouzu T."/>
            <person name="Yoshinaga Y."/>
            <person name="Martin F.M."/>
            <person name="Grigoriev I.V."/>
            <person name="Hibbett D.S."/>
        </authorList>
    </citation>
    <scope>NUCLEOTIDE SEQUENCE [LARGE SCALE GENOMIC DNA]</scope>
    <source>
        <strain evidence="1 2">HHB10207 ss-3</strain>
    </source>
</reference>
<accession>A0A166JAQ4</accession>
<evidence type="ECO:0000313" key="2">
    <source>
        <dbReference type="Proteomes" id="UP000076798"/>
    </source>
</evidence>
<name>A0A166JAQ4_9AGAM</name>
<gene>
    <name evidence="1" type="ORF">SISSUDRAFT_27672</name>
</gene>
<protein>
    <submittedName>
        <fullName evidence="1">Uncharacterized protein</fullName>
    </submittedName>
</protein>